<dbReference type="STRING" id="4615.A0A199WB44"/>
<name>A0A199WB44_ANACO</name>
<reference evidence="6 7" key="1">
    <citation type="journal article" date="2016" name="DNA Res.">
        <title>The draft genome of MD-2 pineapple using hybrid error correction of long reads.</title>
        <authorList>
            <person name="Redwan R.M."/>
            <person name="Saidin A."/>
            <person name="Kumar S.V."/>
        </authorList>
    </citation>
    <scope>NUCLEOTIDE SEQUENCE [LARGE SCALE GENOMIC DNA]</scope>
    <source>
        <strain evidence="7">cv. MD2</strain>
        <tissue evidence="6">Leaf</tissue>
    </source>
</reference>
<comment type="similarity">
    <text evidence="4">Belongs to the class I-like SAM-binding methyltransferase superfamily. Cation-dependent O-methyltransferase family.</text>
</comment>
<dbReference type="Pfam" id="PF01596">
    <property type="entry name" value="Methyltransf_3"/>
    <property type="match status" value="2"/>
</dbReference>
<accession>A0A199WB44</accession>
<dbReference type="GO" id="GO:0008757">
    <property type="term" value="F:S-adenosylmethionine-dependent methyltransferase activity"/>
    <property type="evidence" value="ECO:0007669"/>
    <property type="project" value="TreeGrafter"/>
</dbReference>
<dbReference type="PANTHER" id="PTHR10509:SF81">
    <property type="entry name" value="CAFFEOYL-COA O-METHYLTRANSFERASE 1"/>
    <property type="match status" value="1"/>
</dbReference>
<dbReference type="CDD" id="cd02440">
    <property type="entry name" value="AdoMet_MTases"/>
    <property type="match status" value="1"/>
</dbReference>
<protein>
    <submittedName>
        <fullName evidence="6">Caffeoyl-CoA O-methyltransferase 2</fullName>
    </submittedName>
</protein>
<dbReference type="InterPro" id="IPR029063">
    <property type="entry name" value="SAM-dependent_MTases_sf"/>
</dbReference>
<keyword evidence="1 6" id="KW-0489">Methyltransferase</keyword>
<dbReference type="SUPFAM" id="SSF53335">
    <property type="entry name" value="S-adenosyl-L-methionine-dependent methyltransferases"/>
    <property type="match status" value="2"/>
</dbReference>
<dbReference type="PANTHER" id="PTHR10509">
    <property type="entry name" value="O-METHYLTRANSFERASE-RELATED"/>
    <property type="match status" value="1"/>
</dbReference>
<feature type="compositionally biased region" description="Basic and acidic residues" evidence="5">
    <location>
        <begin position="17"/>
        <end position="27"/>
    </location>
</feature>
<evidence type="ECO:0000313" key="6">
    <source>
        <dbReference type="EMBL" id="OAY86105.1"/>
    </source>
</evidence>
<organism evidence="6 7">
    <name type="scientific">Ananas comosus</name>
    <name type="common">Pineapple</name>
    <name type="synonym">Ananas ananas</name>
    <dbReference type="NCBI Taxonomy" id="4615"/>
    <lineage>
        <taxon>Eukaryota</taxon>
        <taxon>Viridiplantae</taxon>
        <taxon>Streptophyta</taxon>
        <taxon>Embryophyta</taxon>
        <taxon>Tracheophyta</taxon>
        <taxon>Spermatophyta</taxon>
        <taxon>Magnoliopsida</taxon>
        <taxon>Liliopsida</taxon>
        <taxon>Poales</taxon>
        <taxon>Bromeliaceae</taxon>
        <taxon>Bromelioideae</taxon>
        <taxon>Ananas</taxon>
    </lineage>
</organism>
<dbReference type="PROSITE" id="PS51682">
    <property type="entry name" value="SAM_OMT_I"/>
    <property type="match status" value="2"/>
</dbReference>
<evidence type="ECO:0000256" key="2">
    <source>
        <dbReference type="ARBA" id="ARBA00022679"/>
    </source>
</evidence>
<dbReference type="EMBL" id="LSRQ01000007">
    <property type="protein sequence ID" value="OAY86105.1"/>
    <property type="molecule type" value="Genomic_DNA"/>
</dbReference>
<feature type="compositionally biased region" description="Basic and acidic residues" evidence="5">
    <location>
        <begin position="262"/>
        <end position="272"/>
    </location>
</feature>
<evidence type="ECO:0000256" key="3">
    <source>
        <dbReference type="ARBA" id="ARBA00022691"/>
    </source>
</evidence>
<dbReference type="AlphaFoldDB" id="A0A199WB44"/>
<dbReference type="InterPro" id="IPR002935">
    <property type="entry name" value="SAM_O-MeTrfase"/>
</dbReference>
<dbReference type="Gene3D" id="3.40.50.150">
    <property type="entry name" value="Vaccinia Virus protein VP39"/>
    <property type="match status" value="2"/>
</dbReference>
<feature type="region of interest" description="Disordered" evidence="5">
    <location>
        <begin position="1"/>
        <end position="27"/>
    </location>
</feature>
<feature type="region of interest" description="Disordered" evidence="5">
    <location>
        <begin position="221"/>
        <end position="272"/>
    </location>
</feature>
<keyword evidence="3" id="KW-0949">S-adenosyl-L-methionine</keyword>
<gene>
    <name evidence="6" type="ORF">ACMD2_14414</name>
</gene>
<sequence>MANKDDAAAAAAAATETTREEESPTEYKTHLKSHALFKYILNTSVYPREAPGVIATTPDEVQFIGMLLKLMNAKKTMEIGILALDINRQNYSLGLPVIQKAGVAHKIDFREGPAMPVLDQLVSKEENKGTFDFVFVDADKENYIHYHERILQLVRVGGVVAYDNTLWWGSVAPSPDDEPLPPEALVHTETIINFNRALAADPRIELSQLSIADGLTLCRQRERRRRKEEEEERSKKRAKKEKKREMANDDDAAAAAAAATETTRDEESPTDHKTLLKSHALFQYILNTSVYPREAPCMKELRRITAQHPWGGMASTPDEVQLISMLLKLMNAKKAMEIGVFTGYSLLATALALPDDGQILALDINRQNYSLGLPVIQKAGVAHKIDFREGPAMPILDQLVSKEENKGTFDFVFVDADKDNYIHYHERILQLVRVGGVVAYDNTLWCGSVAPSPEDEPLPPEALVYTETMINLNRALAADPRIELSQLSIADGLTLCRRLY</sequence>
<proteinExistence type="inferred from homology"/>
<evidence type="ECO:0000256" key="1">
    <source>
        <dbReference type="ARBA" id="ARBA00022603"/>
    </source>
</evidence>
<dbReference type="GO" id="GO:0008171">
    <property type="term" value="F:O-methyltransferase activity"/>
    <property type="evidence" value="ECO:0007669"/>
    <property type="project" value="InterPro"/>
</dbReference>
<comment type="caution">
    <text evidence="6">The sequence shown here is derived from an EMBL/GenBank/DDBJ whole genome shotgun (WGS) entry which is preliminary data.</text>
</comment>
<keyword evidence="2 6" id="KW-0808">Transferase</keyword>
<evidence type="ECO:0000313" key="7">
    <source>
        <dbReference type="Proteomes" id="UP000092600"/>
    </source>
</evidence>
<evidence type="ECO:0000256" key="5">
    <source>
        <dbReference type="SAM" id="MobiDB-lite"/>
    </source>
</evidence>
<dbReference type="InterPro" id="IPR050362">
    <property type="entry name" value="Cation-dep_OMT"/>
</dbReference>
<dbReference type="Proteomes" id="UP000092600">
    <property type="component" value="Unassembled WGS sequence"/>
</dbReference>
<evidence type="ECO:0000256" key="4">
    <source>
        <dbReference type="ARBA" id="ARBA00023453"/>
    </source>
</evidence>
<dbReference type="GO" id="GO:0032259">
    <property type="term" value="P:methylation"/>
    <property type="evidence" value="ECO:0007669"/>
    <property type="project" value="UniProtKB-KW"/>
</dbReference>